<accession>A0ABU3GZB3</accession>
<evidence type="ECO:0000313" key="3">
    <source>
        <dbReference type="Proteomes" id="UP001258315"/>
    </source>
</evidence>
<gene>
    <name evidence="2" type="ORF">QE417_004179</name>
</gene>
<feature type="transmembrane region" description="Helical" evidence="1">
    <location>
        <begin position="20"/>
        <end position="45"/>
    </location>
</feature>
<keyword evidence="1" id="KW-0472">Membrane</keyword>
<reference evidence="3" key="1">
    <citation type="submission" date="2023-07" db="EMBL/GenBank/DDBJ databases">
        <title>Functional and genomic diversity of the sorghum phyllosphere microbiome.</title>
        <authorList>
            <person name="Shade A."/>
        </authorList>
    </citation>
    <scope>NUCLEOTIDE SEQUENCE [LARGE SCALE GENOMIC DNA]</scope>
    <source>
        <strain evidence="3">SORGH_AS_0422</strain>
    </source>
</reference>
<evidence type="ECO:0000256" key="1">
    <source>
        <dbReference type="SAM" id="Phobius"/>
    </source>
</evidence>
<dbReference type="EMBL" id="JAVLVU010000001">
    <property type="protein sequence ID" value="MDT3405107.1"/>
    <property type="molecule type" value="Genomic_DNA"/>
</dbReference>
<keyword evidence="1" id="KW-1133">Transmembrane helix</keyword>
<keyword evidence="1" id="KW-0812">Transmembrane</keyword>
<dbReference type="RefSeq" id="WP_311953225.1">
    <property type="nucleotide sequence ID" value="NZ_JAVLVU010000001.1"/>
</dbReference>
<dbReference type="Proteomes" id="UP001258315">
    <property type="component" value="Unassembled WGS sequence"/>
</dbReference>
<keyword evidence="3" id="KW-1185">Reference proteome</keyword>
<proteinExistence type="predicted"/>
<protein>
    <submittedName>
        <fullName evidence="2">Uncharacterized protein</fullName>
    </submittedName>
</protein>
<organism evidence="2 3">
    <name type="scientific">Mucilaginibacter terrae</name>
    <dbReference type="NCBI Taxonomy" id="1955052"/>
    <lineage>
        <taxon>Bacteria</taxon>
        <taxon>Pseudomonadati</taxon>
        <taxon>Bacteroidota</taxon>
        <taxon>Sphingobacteriia</taxon>
        <taxon>Sphingobacteriales</taxon>
        <taxon>Sphingobacteriaceae</taxon>
        <taxon>Mucilaginibacter</taxon>
    </lineage>
</organism>
<name>A0ABU3GZB3_9SPHI</name>
<evidence type="ECO:0000313" key="2">
    <source>
        <dbReference type="EMBL" id="MDT3405107.1"/>
    </source>
</evidence>
<sequence length="190" mass="22322">MQNNPILSSQTKGILKYRAWLIALVLLIIIGGLVWYNNTILHLYYVNARVNHFKPGDKVYANEWRVNERNEYGAVNIKLFELVCPLKETSKDKPFLIDLGWQVSGDSLFKYKSASFGTYIDYTVLNERFNDKYYPMIYYSVKLNRKSLFKEYPYYNPIPPGYVKVDGPFYIMSIDATDHEVKNFKIRKGK</sequence>
<comment type="caution">
    <text evidence="2">The sequence shown here is derived from an EMBL/GenBank/DDBJ whole genome shotgun (WGS) entry which is preliminary data.</text>
</comment>